<evidence type="ECO:0008006" key="4">
    <source>
        <dbReference type="Google" id="ProtNLM"/>
    </source>
</evidence>
<organism evidence="2 3">
    <name type="scientific">Gossypium hirsutum</name>
    <name type="common">Upland cotton</name>
    <name type="synonym">Gossypium mexicanum</name>
    <dbReference type="NCBI Taxonomy" id="3635"/>
    <lineage>
        <taxon>Eukaryota</taxon>
        <taxon>Viridiplantae</taxon>
        <taxon>Streptophyta</taxon>
        <taxon>Embryophyta</taxon>
        <taxon>Tracheophyta</taxon>
        <taxon>Spermatophyta</taxon>
        <taxon>Magnoliopsida</taxon>
        <taxon>eudicotyledons</taxon>
        <taxon>Gunneridae</taxon>
        <taxon>Pentapetalae</taxon>
        <taxon>rosids</taxon>
        <taxon>malvids</taxon>
        <taxon>Malvales</taxon>
        <taxon>Malvaceae</taxon>
        <taxon>Malvoideae</taxon>
        <taxon>Gossypium</taxon>
    </lineage>
</organism>
<dbReference type="InterPro" id="IPR021109">
    <property type="entry name" value="Peptidase_aspartic_dom_sf"/>
</dbReference>
<evidence type="ECO:0000313" key="3">
    <source>
        <dbReference type="RefSeq" id="XP_040967879.1"/>
    </source>
</evidence>
<reference evidence="2" key="1">
    <citation type="journal article" date="2020" name="Nat. Genet.">
        <title>Genomic diversifications of five Gossypium allopolyploid species and their impact on cotton improvement.</title>
        <authorList>
            <person name="Chen Z.J."/>
            <person name="Sreedasyam A."/>
            <person name="Ando A."/>
            <person name="Song Q."/>
            <person name="De Santiago L.M."/>
            <person name="Hulse-Kemp A.M."/>
            <person name="Ding M."/>
            <person name="Ye W."/>
            <person name="Kirkbride R.C."/>
            <person name="Jenkins J."/>
            <person name="Plott C."/>
            <person name="Lovell J."/>
            <person name="Lin Y.M."/>
            <person name="Vaughn R."/>
            <person name="Liu B."/>
            <person name="Simpson S."/>
            <person name="Scheffler B.E."/>
            <person name="Wen L."/>
            <person name="Saski C.A."/>
            <person name="Grover C.E."/>
            <person name="Hu G."/>
            <person name="Conover J.L."/>
            <person name="Carlson J.W."/>
            <person name="Shu S."/>
            <person name="Boston L.B."/>
            <person name="Williams M."/>
            <person name="Peterson D.G."/>
            <person name="McGee K."/>
            <person name="Jones D.C."/>
            <person name="Wendel J.F."/>
            <person name="Stelly D.M."/>
            <person name="Grimwood J."/>
            <person name="Schmutz J."/>
        </authorList>
    </citation>
    <scope>NUCLEOTIDE SEQUENCE [LARGE SCALE GENOMIC DNA]</scope>
    <source>
        <strain evidence="2">cv. TM-1</strain>
    </source>
</reference>
<keyword evidence="2" id="KW-1185">Reference proteome</keyword>
<accession>A0ABM3BLD5</accession>
<dbReference type="PANTHER" id="PTHR32108">
    <property type="entry name" value="DNA-DIRECTED RNA POLYMERASE SUBUNIT ALPHA"/>
    <property type="match status" value="1"/>
</dbReference>
<gene>
    <name evidence="3" type="primary">LOC121228922</name>
</gene>
<name>A0ABM3BLD5_GOSHI</name>
<sequence>MGIVKFDDSSAPNVTRNPLPNHANQRVNGINESGSKKIKCEVTEVKTPLRRVWKEMIKRGLIVLDSKERSERKRNYCEFHNGEVHEIQECIKFRALVQDMMDNKEVEFYEELKSPEEGNICASEGESIAKTQKVNYPVNYGCNVTIPREENPVNASEEGKDIGLYTCSRRRYNSANPRAEHIKGKALAVEQLKENIAEFEPPVNELVNEEEAKEFLKILKYGEYSIVEQLYKKLARISMLALLLSLEVYRSSLMKVLNETYVANDISINKLDCLVSNISTDNFIFFNDDEIPPEGMGSTKALYINTCCKGYTLPGVLIDNGLALNVLPLSMLNMLPVDSSYMKTYQNIMKAFNGTERRVMERIKIPLLIGPNTYDVDFLVMDIKPSYNCLLGRP</sequence>
<dbReference type="PANTHER" id="PTHR32108:SF5">
    <property type="entry name" value="DYNACTIN SUBUNIT 1-LIKE"/>
    <property type="match status" value="1"/>
</dbReference>
<dbReference type="RefSeq" id="XP_040967879.1">
    <property type="nucleotide sequence ID" value="XM_041111945.1"/>
</dbReference>
<dbReference type="GeneID" id="121228922"/>
<protein>
    <recommendedName>
        <fullName evidence="4">Gag-pro-like protein</fullName>
    </recommendedName>
</protein>
<dbReference type="CDD" id="cd00303">
    <property type="entry name" value="retropepsin_like"/>
    <property type="match status" value="1"/>
</dbReference>
<evidence type="ECO:0000256" key="1">
    <source>
        <dbReference type="SAM" id="MobiDB-lite"/>
    </source>
</evidence>
<reference evidence="3" key="2">
    <citation type="submission" date="2025-08" db="UniProtKB">
        <authorList>
            <consortium name="RefSeq"/>
        </authorList>
    </citation>
    <scope>IDENTIFICATION</scope>
</reference>
<feature type="region of interest" description="Disordered" evidence="1">
    <location>
        <begin position="1"/>
        <end position="24"/>
    </location>
</feature>
<dbReference type="Proteomes" id="UP000818029">
    <property type="component" value="Chromosome A05"/>
</dbReference>
<feature type="compositionally biased region" description="Polar residues" evidence="1">
    <location>
        <begin position="10"/>
        <end position="24"/>
    </location>
</feature>
<evidence type="ECO:0000313" key="2">
    <source>
        <dbReference type="Proteomes" id="UP000818029"/>
    </source>
</evidence>
<dbReference type="Gene3D" id="2.40.70.10">
    <property type="entry name" value="Acid Proteases"/>
    <property type="match status" value="1"/>
</dbReference>
<proteinExistence type="predicted"/>